<keyword evidence="2" id="KW-1185">Reference proteome</keyword>
<dbReference type="EMBL" id="SMOL01000293">
    <property type="protein sequence ID" value="KAB2620774.1"/>
    <property type="molecule type" value="Genomic_DNA"/>
</dbReference>
<protein>
    <submittedName>
        <fullName evidence="1">Uncharacterized protein</fullName>
    </submittedName>
</protein>
<dbReference type="AlphaFoldDB" id="A0A5N5HCA7"/>
<dbReference type="Proteomes" id="UP000327157">
    <property type="component" value="Unassembled WGS sequence"/>
</dbReference>
<sequence length="110" mass="12170">MFVVVVGRILLQLDFLGGYAVFYQFSGATLCRSLVEVPTFVDFCVVSLHLLQFLPSAIQAHVLSPPAVLYSQWRLPAIWIALDCTPLTSSCPARYQLLQLLSVAVFCVCC</sequence>
<evidence type="ECO:0000313" key="2">
    <source>
        <dbReference type="Proteomes" id="UP000327157"/>
    </source>
</evidence>
<proteinExistence type="predicted"/>
<name>A0A5N5HCA7_9ROSA</name>
<reference evidence="1 2" key="2">
    <citation type="submission" date="2019-11" db="EMBL/GenBank/DDBJ databases">
        <title>A de novo genome assembly of a pear dwarfing rootstock.</title>
        <authorList>
            <person name="Wang F."/>
            <person name="Wang J."/>
            <person name="Li S."/>
            <person name="Zhang Y."/>
            <person name="Fang M."/>
            <person name="Ma L."/>
            <person name="Zhao Y."/>
            <person name="Jiang S."/>
        </authorList>
    </citation>
    <scope>NUCLEOTIDE SEQUENCE [LARGE SCALE GENOMIC DNA]</scope>
    <source>
        <strain evidence="1">S2</strain>
        <tissue evidence="1">Leaf</tissue>
    </source>
</reference>
<gene>
    <name evidence="1" type="ORF">D8674_039532</name>
</gene>
<evidence type="ECO:0000313" key="1">
    <source>
        <dbReference type="EMBL" id="KAB2620774.1"/>
    </source>
</evidence>
<accession>A0A5N5HCA7</accession>
<comment type="caution">
    <text evidence="1">The sequence shown here is derived from an EMBL/GenBank/DDBJ whole genome shotgun (WGS) entry which is preliminary data.</text>
</comment>
<reference evidence="1 2" key="1">
    <citation type="submission" date="2019-09" db="EMBL/GenBank/DDBJ databases">
        <authorList>
            <person name="Ou C."/>
        </authorList>
    </citation>
    <scope>NUCLEOTIDE SEQUENCE [LARGE SCALE GENOMIC DNA]</scope>
    <source>
        <strain evidence="1">S2</strain>
        <tissue evidence="1">Leaf</tissue>
    </source>
</reference>
<organism evidence="1 2">
    <name type="scientific">Pyrus ussuriensis x Pyrus communis</name>
    <dbReference type="NCBI Taxonomy" id="2448454"/>
    <lineage>
        <taxon>Eukaryota</taxon>
        <taxon>Viridiplantae</taxon>
        <taxon>Streptophyta</taxon>
        <taxon>Embryophyta</taxon>
        <taxon>Tracheophyta</taxon>
        <taxon>Spermatophyta</taxon>
        <taxon>Magnoliopsida</taxon>
        <taxon>eudicotyledons</taxon>
        <taxon>Gunneridae</taxon>
        <taxon>Pentapetalae</taxon>
        <taxon>rosids</taxon>
        <taxon>fabids</taxon>
        <taxon>Rosales</taxon>
        <taxon>Rosaceae</taxon>
        <taxon>Amygdaloideae</taxon>
        <taxon>Maleae</taxon>
        <taxon>Pyrus</taxon>
    </lineage>
</organism>